<dbReference type="GO" id="GO:0003677">
    <property type="term" value="F:DNA binding"/>
    <property type="evidence" value="ECO:0007669"/>
    <property type="project" value="UniProtKB-KW"/>
</dbReference>
<dbReference type="AlphaFoldDB" id="A0A7C2K1X5"/>
<evidence type="ECO:0000256" key="2">
    <source>
        <dbReference type="ARBA" id="ARBA00023125"/>
    </source>
</evidence>
<dbReference type="Pfam" id="PF07729">
    <property type="entry name" value="FCD"/>
    <property type="match status" value="1"/>
</dbReference>
<dbReference type="InterPro" id="IPR036390">
    <property type="entry name" value="WH_DNA-bd_sf"/>
</dbReference>
<dbReference type="PANTHER" id="PTHR43537">
    <property type="entry name" value="TRANSCRIPTIONAL REGULATOR, GNTR FAMILY"/>
    <property type="match status" value="1"/>
</dbReference>
<dbReference type="PRINTS" id="PR00035">
    <property type="entry name" value="HTHGNTR"/>
</dbReference>
<comment type="caution">
    <text evidence="5">The sequence shown here is derived from an EMBL/GenBank/DDBJ whole genome shotgun (WGS) entry which is preliminary data.</text>
</comment>
<dbReference type="Pfam" id="PF00392">
    <property type="entry name" value="GntR"/>
    <property type="match status" value="1"/>
</dbReference>
<accession>A0A7C2K1X5</accession>
<dbReference type="InterPro" id="IPR011711">
    <property type="entry name" value="GntR_C"/>
</dbReference>
<dbReference type="Gene3D" id="1.10.10.10">
    <property type="entry name" value="Winged helix-like DNA-binding domain superfamily/Winged helix DNA-binding domain"/>
    <property type="match status" value="1"/>
</dbReference>
<gene>
    <name evidence="5" type="ORF">ENQ76_16190</name>
</gene>
<evidence type="ECO:0000256" key="1">
    <source>
        <dbReference type="ARBA" id="ARBA00023015"/>
    </source>
</evidence>
<evidence type="ECO:0000256" key="3">
    <source>
        <dbReference type="ARBA" id="ARBA00023163"/>
    </source>
</evidence>
<keyword evidence="2" id="KW-0238">DNA-binding</keyword>
<dbReference type="CDD" id="cd07377">
    <property type="entry name" value="WHTH_GntR"/>
    <property type="match status" value="1"/>
</dbReference>
<reference evidence="5" key="1">
    <citation type="journal article" date="2020" name="mSystems">
        <title>Genome- and Community-Level Interaction Insights into Carbon Utilization and Element Cycling Functions of Hydrothermarchaeota in Hydrothermal Sediment.</title>
        <authorList>
            <person name="Zhou Z."/>
            <person name="Liu Y."/>
            <person name="Xu W."/>
            <person name="Pan J."/>
            <person name="Luo Z.H."/>
            <person name="Li M."/>
        </authorList>
    </citation>
    <scope>NUCLEOTIDE SEQUENCE [LARGE SCALE GENOMIC DNA]</scope>
    <source>
        <strain evidence="5">SpSt-339</strain>
    </source>
</reference>
<keyword evidence="3" id="KW-0804">Transcription</keyword>
<keyword evidence="1" id="KW-0805">Transcription regulation</keyword>
<evidence type="ECO:0000259" key="4">
    <source>
        <dbReference type="PROSITE" id="PS50949"/>
    </source>
</evidence>
<dbReference type="EMBL" id="DSOK01000443">
    <property type="protein sequence ID" value="HEN17000.1"/>
    <property type="molecule type" value="Genomic_DNA"/>
</dbReference>
<dbReference type="PANTHER" id="PTHR43537:SF5">
    <property type="entry name" value="UXU OPERON TRANSCRIPTIONAL REGULATOR"/>
    <property type="match status" value="1"/>
</dbReference>
<dbReference type="SMART" id="SM00345">
    <property type="entry name" value="HTH_GNTR"/>
    <property type="match status" value="1"/>
</dbReference>
<proteinExistence type="predicted"/>
<dbReference type="PROSITE" id="PS50949">
    <property type="entry name" value="HTH_GNTR"/>
    <property type="match status" value="1"/>
</dbReference>
<dbReference type="InterPro" id="IPR036388">
    <property type="entry name" value="WH-like_DNA-bd_sf"/>
</dbReference>
<dbReference type="Gene3D" id="1.20.120.530">
    <property type="entry name" value="GntR ligand-binding domain-like"/>
    <property type="match status" value="1"/>
</dbReference>
<dbReference type="InterPro" id="IPR000524">
    <property type="entry name" value="Tscrpt_reg_HTH_GntR"/>
</dbReference>
<dbReference type="SUPFAM" id="SSF46785">
    <property type="entry name" value="Winged helix' DNA-binding domain"/>
    <property type="match status" value="1"/>
</dbReference>
<dbReference type="InterPro" id="IPR008920">
    <property type="entry name" value="TF_FadR/GntR_C"/>
</dbReference>
<name>A0A7C2K1X5_9PLAN</name>
<sequence length="223" mass="25177">MHTLRRPKVRDQAADQIKQYIVSQKLAPGDRLPTETQLAETFGISRLSVREATKSLEFLGIVESKTGVGLTVGQIDMGRVTEHLGFHPGLLHADPQQLIDSRVILETGVLPHVARNMASDRSIEERLRALVDRFRAARDLKSWIALDIEFHRSLLESSQLQPLVAFGDLLHVFFRRFRQSVKKAEWQVGIDSHQRLVDLLAAGDVAAATTELRTHIESHKERI</sequence>
<dbReference type="SMART" id="SM00895">
    <property type="entry name" value="FCD"/>
    <property type="match status" value="1"/>
</dbReference>
<protein>
    <submittedName>
        <fullName evidence="5">FadR family transcriptional regulator</fullName>
    </submittedName>
</protein>
<dbReference type="SUPFAM" id="SSF48008">
    <property type="entry name" value="GntR ligand-binding domain-like"/>
    <property type="match status" value="1"/>
</dbReference>
<evidence type="ECO:0000313" key="5">
    <source>
        <dbReference type="EMBL" id="HEN17000.1"/>
    </source>
</evidence>
<dbReference type="GO" id="GO:0003700">
    <property type="term" value="F:DNA-binding transcription factor activity"/>
    <property type="evidence" value="ECO:0007669"/>
    <property type="project" value="InterPro"/>
</dbReference>
<organism evidence="5">
    <name type="scientific">Schlesneria paludicola</name>
    <dbReference type="NCBI Taxonomy" id="360056"/>
    <lineage>
        <taxon>Bacteria</taxon>
        <taxon>Pseudomonadati</taxon>
        <taxon>Planctomycetota</taxon>
        <taxon>Planctomycetia</taxon>
        <taxon>Planctomycetales</taxon>
        <taxon>Planctomycetaceae</taxon>
        <taxon>Schlesneria</taxon>
    </lineage>
</organism>
<feature type="domain" description="HTH gntR-type" evidence="4">
    <location>
        <begin position="7"/>
        <end position="75"/>
    </location>
</feature>